<proteinExistence type="predicted"/>
<accession>A0AAV4BCD0</accession>
<dbReference type="Proteomes" id="UP000735302">
    <property type="component" value="Unassembled WGS sequence"/>
</dbReference>
<keyword evidence="2" id="KW-1185">Reference proteome</keyword>
<name>A0AAV4BCD0_9GAST</name>
<evidence type="ECO:0000313" key="1">
    <source>
        <dbReference type="EMBL" id="GFO18081.1"/>
    </source>
</evidence>
<sequence>MHCPVIIPVSQCAAQLFFQCHNALLAQSSTVTMLCRGQSSTDTIHCQLSLPLSRCIAAVSLPLSRFTAIPVFHCHDALLGQSSTATMHCLSVLHCHDALL</sequence>
<evidence type="ECO:0000313" key="2">
    <source>
        <dbReference type="Proteomes" id="UP000735302"/>
    </source>
</evidence>
<dbReference type="EMBL" id="BLXT01004927">
    <property type="protein sequence ID" value="GFO18081.1"/>
    <property type="molecule type" value="Genomic_DNA"/>
</dbReference>
<gene>
    <name evidence="1" type="ORF">PoB_004458600</name>
</gene>
<reference evidence="1 2" key="1">
    <citation type="journal article" date="2021" name="Elife">
        <title>Chloroplast acquisition without the gene transfer in kleptoplastic sea slugs, Plakobranchus ocellatus.</title>
        <authorList>
            <person name="Maeda T."/>
            <person name="Takahashi S."/>
            <person name="Yoshida T."/>
            <person name="Shimamura S."/>
            <person name="Takaki Y."/>
            <person name="Nagai Y."/>
            <person name="Toyoda A."/>
            <person name="Suzuki Y."/>
            <person name="Arimoto A."/>
            <person name="Ishii H."/>
            <person name="Satoh N."/>
            <person name="Nishiyama T."/>
            <person name="Hasebe M."/>
            <person name="Maruyama T."/>
            <person name="Minagawa J."/>
            <person name="Obokata J."/>
            <person name="Shigenobu S."/>
        </authorList>
    </citation>
    <scope>NUCLEOTIDE SEQUENCE [LARGE SCALE GENOMIC DNA]</scope>
</reference>
<comment type="caution">
    <text evidence="1">The sequence shown here is derived from an EMBL/GenBank/DDBJ whole genome shotgun (WGS) entry which is preliminary data.</text>
</comment>
<dbReference type="AlphaFoldDB" id="A0AAV4BCD0"/>
<organism evidence="1 2">
    <name type="scientific">Plakobranchus ocellatus</name>
    <dbReference type="NCBI Taxonomy" id="259542"/>
    <lineage>
        <taxon>Eukaryota</taxon>
        <taxon>Metazoa</taxon>
        <taxon>Spiralia</taxon>
        <taxon>Lophotrochozoa</taxon>
        <taxon>Mollusca</taxon>
        <taxon>Gastropoda</taxon>
        <taxon>Heterobranchia</taxon>
        <taxon>Euthyneura</taxon>
        <taxon>Panpulmonata</taxon>
        <taxon>Sacoglossa</taxon>
        <taxon>Placobranchoidea</taxon>
        <taxon>Plakobranchidae</taxon>
        <taxon>Plakobranchus</taxon>
    </lineage>
</organism>
<protein>
    <submittedName>
        <fullName evidence="1">Uncharacterized protein</fullName>
    </submittedName>
</protein>